<feature type="compositionally biased region" description="Basic and acidic residues" evidence="1">
    <location>
        <begin position="357"/>
        <end position="375"/>
    </location>
</feature>
<feature type="compositionally biased region" description="Low complexity" evidence="1">
    <location>
        <begin position="265"/>
        <end position="306"/>
    </location>
</feature>
<feature type="region of interest" description="Disordered" evidence="1">
    <location>
        <begin position="1211"/>
        <end position="1235"/>
    </location>
</feature>
<feature type="compositionally biased region" description="Basic and acidic residues" evidence="1">
    <location>
        <begin position="1498"/>
        <end position="1519"/>
    </location>
</feature>
<feature type="region of interest" description="Disordered" evidence="1">
    <location>
        <begin position="1867"/>
        <end position="1902"/>
    </location>
</feature>
<feature type="compositionally biased region" description="Basic and acidic residues" evidence="1">
    <location>
        <begin position="1347"/>
        <end position="1367"/>
    </location>
</feature>
<feature type="region of interest" description="Disordered" evidence="1">
    <location>
        <begin position="809"/>
        <end position="833"/>
    </location>
</feature>
<feature type="region of interest" description="Disordered" evidence="1">
    <location>
        <begin position="2152"/>
        <end position="2279"/>
    </location>
</feature>
<feature type="region of interest" description="Disordered" evidence="1">
    <location>
        <begin position="1480"/>
        <end position="1519"/>
    </location>
</feature>
<feature type="compositionally biased region" description="Basic and acidic residues" evidence="1">
    <location>
        <begin position="2254"/>
        <end position="2267"/>
    </location>
</feature>
<proteinExistence type="predicted"/>
<accession>A0A0F7VBW3</accession>
<feature type="compositionally biased region" description="Basic and acidic residues" evidence="1">
    <location>
        <begin position="811"/>
        <end position="828"/>
    </location>
</feature>
<reference evidence="2" key="1">
    <citation type="journal article" date="2015" name="PLoS ONE">
        <title>Comprehensive Evaluation of Toxoplasma gondii VEG and Neospora caninum LIV Genomes with Tachyzoite Stage Transcriptome and Proteome Defines Novel Transcript Features.</title>
        <authorList>
            <person name="Ramaprasad A."/>
            <person name="Mourier T."/>
            <person name="Naeem R."/>
            <person name="Malas T.B."/>
            <person name="Moussa E."/>
            <person name="Panigrahi A."/>
            <person name="Vermont S.J."/>
            <person name="Otto T.D."/>
            <person name="Wastling J."/>
            <person name="Pain A."/>
        </authorList>
    </citation>
    <scope>NUCLEOTIDE SEQUENCE</scope>
    <source>
        <strain evidence="2">VEG</strain>
    </source>
</reference>
<feature type="compositionally biased region" description="Basic and acidic residues" evidence="1">
    <location>
        <begin position="1875"/>
        <end position="1902"/>
    </location>
</feature>
<feature type="compositionally biased region" description="Basic and acidic residues" evidence="1">
    <location>
        <begin position="518"/>
        <end position="529"/>
    </location>
</feature>
<organism evidence="2">
    <name type="scientific">Toxoplasma gondii (strain ATCC 50861 / VEG)</name>
    <dbReference type="NCBI Taxonomy" id="432359"/>
    <lineage>
        <taxon>Eukaryota</taxon>
        <taxon>Sar</taxon>
        <taxon>Alveolata</taxon>
        <taxon>Apicomplexa</taxon>
        <taxon>Conoidasida</taxon>
        <taxon>Coccidia</taxon>
        <taxon>Eucoccidiorida</taxon>
        <taxon>Eimeriorina</taxon>
        <taxon>Sarcocystidae</taxon>
        <taxon>Toxoplasma</taxon>
    </lineage>
</organism>
<feature type="region of interest" description="Disordered" evidence="1">
    <location>
        <begin position="1337"/>
        <end position="1367"/>
    </location>
</feature>
<dbReference type="PANTHER" id="PTHR14418:SF5">
    <property type="entry name" value="CONDENSIN COMPLEX SUBUNIT 3"/>
    <property type="match status" value="1"/>
</dbReference>
<sequence length="2279" mass="249809">MAVRRRPSSARKSDSSRNREDRFEREESPESPASPRRSASGRSSSTAKERGQPSSRRETKAEEKAAKTTEKEGRAARASPRLPSARSASRRGVHTVDGGRRQSSRGSVSGDSPKSRRRPLQSSSDENYEDSAESEKEEENSEDETGETKRGRAKKKATSEESRSRRRIQAVSTGENESSLLPPSRDRFPPPYPPLSLASCDDEEKHKPSFLSSSSSSGRGASRTKGRSEDKRTVQAPVSRTSRSPAASRKSKESVCGSATNAAKSASRQVTSAASSSFSEAPSSRVSSALPMLPSSSSSSLASFAPPQRQDCLLPSWVRHFLTVYSRFASRELSLSAALASVRGVLREAADVALARESGEETERNSEKENGENRSAESGGRGGENGERKGGKGKGGEGIETLEREGSLWREEMGVTAERLLEVVFRQSVHLCLTLPKLPEREGGRLCAFFYRTLAKLDELIAESRKNRSTRGSETSRNMAPKRNETREENATEEAEEADGLRGQGRTGETGLEDADMSEERTAGEDVEKKARDADNGLLRYRYVEALWCRLLPQLLCRSRAARVGVCCFLLQLVGWGCGMGIEVAESIQQTHREILLQLLGKSKEAAVRRMALLLLEHFQTPSPACMVWRAFMGHLTDEAPAVRRAAVCRILLLPLPSRSSPESTHAPETLEFAAAVSQLLTRRASDASADVRAAVYRRLAHNDASLSVEQKSSLILIGLNDKAKGVREACSRMLRRWVQGRQSASAEPVDRAGEASDCAASPEEQGGGGGPAQVSADQELGQATSRGDGGFQPAGEGGDLQAVHAWAGRTKREEDAREANLEGRGTDEESEAAAFTAFCDSPLHRLVDELMKNMPFNEAAIEVLVKDVFLRSPQDARLDLLRKIQKKGKNLSKLTAAGLLILRLYMQTLASPEDRANLDVPDLHQLLLQLLAACKHREEEQKKEAIAQAKSLDCTDTAASTQIEALLQGTEENLLTLNVCLRQLLLLACFVDIAEQQQARLLDEACEKILLKVPLIDCARLLTSNIDPLETRVTPLSPAFGGDSGSMQASAFLTPSIGHALWPGYWVRCSALGACVQLLRRLQRVLLAGGGAEASLLEVEASAGDVDGREAHGRNQLVRMQQYENAFSERICTLIAEIREPLDGKSSLSCEDASVVTTVWQDTEEVDPLSVPVRAYAMLPLQQQHSALLDELAGLQQKSRGLFEVAGSFRDSSGRNSAARGPGGKKTRDGEEGGEQMAQAVQQQITRTQKQFQRTAELALVLNNELHARWFRVSCILDAFFARSSSNGSVDPALSDIPSSILLPALEFYCNEADAFAFCVSSCCCKACCAASAAPASLSGDTQSGEADRRRPAGDEENPEEKSMQCWRDRDQRLQEVALGIRSRAPLHSDLCEVLVTKSLGCFCLLSTRQQEVAKQLKAYHVSLLASLGELQSTSLYLQQRLSHQQTLVVAAREADECMARRERRFLLLLREDEEAQRGEDAARERQAVKPAKQRGKSREERERELADARQAVDEASRTSEQVADECRKVAAQIQEAESAFTSHMLRCELYVCFLGDLLLSHPVLLQSEASKQAVLLPAAEETSATCSLLDLLWHIATGEEASTKQLQSMALAVLLKLLVLPLAEDSEEREQAAGSPKPEETKEPRQGTDATLTQLQRVVADRLRVLLEVVYLQPTLESGSREVMNYVHSASVWGYSADTKFLCFTILQCFASPLLPPGAARTAFGAFFGACRHLATHGLRGVLSLHFTLHQENEKRDKSLSSSSSSSSSSPFAALAVADDEALEAFVEDQVKSCAAVGWPETHALPPLLKMTRDLKKLLLFAFRGVRSMCVAFALASLSRAEKARRAGGEKKAAAELRLEGNENAFANAKAPEGSRGDERDEGSPSEEKETRGEREEREEKNAAKEYVTRYLELLIVFLLVADEYVRPLLLLQSNLRFFDLVALAVSGWVVGSETAERPQGDRQPEEKEKGEKNALRSLVDIHVACDAQGCLTLLLVVHHLLRALVETVRASAPVCGQPSAVAARRLAVKVLSEALKKLKSTLVSVVSRHGDGELSAFLRDPQEEEYPDAEAQKDARDIQKTVDYLLQRKSCAELAQRMRESHRYTVQEQIAAENAVFASPFLTFPFASVDAQQTALNFQEALQQRQDRVEERARRLAEGDACESSEEDIDCPPLRRRTAPRKCKQEPLRSQGSMRPGERMHEDSEFESCESSEEEGDEDHEASNSDDDAGRGQTASRVRSKDLAKSQAEGEEQRLVARPVKPERLPGSLPGASRAR</sequence>
<feature type="region of interest" description="Disordered" evidence="1">
    <location>
        <begin position="354"/>
        <end position="405"/>
    </location>
</feature>
<feature type="region of interest" description="Disordered" evidence="1">
    <location>
        <begin position="1"/>
        <end position="306"/>
    </location>
</feature>
<feature type="compositionally biased region" description="Acidic residues" evidence="1">
    <location>
        <begin position="2207"/>
        <end position="2230"/>
    </location>
</feature>
<feature type="compositionally biased region" description="Basic and acidic residues" evidence="1">
    <location>
        <begin position="384"/>
        <end position="405"/>
    </location>
</feature>
<feature type="region of interest" description="Disordered" evidence="1">
    <location>
        <begin position="465"/>
        <end position="529"/>
    </location>
</feature>
<feature type="compositionally biased region" description="Basic and acidic residues" evidence="1">
    <location>
        <begin position="11"/>
        <end position="28"/>
    </location>
</feature>
<feature type="compositionally biased region" description="Basic and acidic residues" evidence="1">
    <location>
        <begin position="2152"/>
        <end position="2161"/>
    </location>
</feature>
<feature type="compositionally biased region" description="Acidic residues" evidence="1">
    <location>
        <begin position="2163"/>
        <end position="2173"/>
    </location>
</feature>
<feature type="region of interest" description="Disordered" evidence="1">
    <location>
        <begin position="741"/>
        <end position="776"/>
    </location>
</feature>
<feature type="compositionally biased region" description="Acidic residues" evidence="1">
    <location>
        <begin position="126"/>
        <end position="145"/>
    </location>
</feature>
<dbReference type="SUPFAM" id="SSF48371">
    <property type="entry name" value="ARM repeat"/>
    <property type="match status" value="1"/>
</dbReference>
<feature type="compositionally biased region" description="Low complexity" evidence="1">
    <location>
        <begin position="76"/>
        <end position="87"/>
    </location>
</feature>
<dbReference type="GO" id="GO:0000793">
    <property type="term" value="C:condensed chromosome"/>
    <property type="evidence" value="ECO:0007669"/>
    <property type="project" value="TreeGrafter"/>
</dbReference>
<dbReference type="EMBL" id="LN714501">
    <property type="protein sequence ID" value="CEL77480.1"/>
    <property type="molecule type" value="Genomic_DNA"/>
</dbReference>
<feature type="compositionally biased region" description="Basic and acidic residues" evidence="1">
    <location>
        <begin position="1639"/>
        <end position="1648"/>
    </location>
</feature>
<dbReference type="GO" id="GO:0007076">
    <property type="term" value="P:mitotic chromosome condensation"/>
    <property type="evidence" value="ECO:0007669"/>
    <property type="project" value="InterPro"/>
</dbReference>
<feature type="compositionally biased region" description="Low complexity" evidence="1">
    <location>
        <begin position="209"/>
        <end position="223"/>
    </location>
</feature>
<gene>
    <name evidence="2" type="ORF">BN1205_096290</name>
</gene>
<protein>
    <submittedName>
        <fullName evidence="2">Uncharacterized protein</fullName>
    </submittedName>
</protein>
<feature type="region of interest" description="Disordered" evidence="1">
    <location>
        <begin position="1630"/>
        <end position="1653"/>
    </location>
</feature>
<feature type="compositionally biased region" description="Polar residues" evidence="1">
    <location>
        <begin position="236"/>
        <end position="245"/>
    </location>
</feature>
<name>A0A0F7VBW3_TOXGV</name>
<dbReference type="PANTHER" id="PTHR14418">
    <property type="entry name" value="CONDENSIN COMPLEX SUBUNIT 3-RELATED"/>
    <property type="match status" value="1"/>
</dbReference>
<evidence type="ECO:0000256" key="1">
    <source>
        <dbReference type="SAM" id="MobiDB-lite"/>
    </source>
</evidence>
<feature type="compositionally biased region" description="Basic and acidic residues" evidence="1">
    <location>
        <begin position="1480"/>
        <end position="1489"/>
    </location>
</feature>
<dbReference type="GO" id="GO:0000796">
    <property type="term" value="C:condensin complex"/>
    <property type="evidence" value="ECO:0007669"/>
    <property type="project" value="InterPro"/>
</dbReference>
<dbReference type="InterPro" id="IPR027165">
    <property type="entry name" value="CND3"/>
</dbReference>
<feature type="compositionally biased region" description="Low complexity" evidence="1">
    <location>
        <begin position="30"/>
        <end position="46"/>
    </location>
</feature>
<feature type="compositionally biased region" description="Basic and acidic residues" evidence="1">
    <location>
        <begin position="47"/>
        <end position="75"/>
    </location>
</feature>
<dbReference type="InterPro" id="IPR016024">
    <property type="entry name" value="ARM-type_fold"/>
</dbReference>
<evidence type="ECO:0000313" key="2">
    <source>
        <dbReference type="EMBL" id="CEL77480.1"/>
    </source>
</evidence>